<name>A0A5C4NIV3_9RHOB</name>
<feature type="region of interest" description="Disordered" evidence="1">
    <location>
        <begin position="1"/>
        <end position="165"/>
    </location>
</feature>
<organism evidence="2 3">
    <name type="scientific">Rubellimicrobium roseum</name>
    <dbReference type="NCBI Taxonomy" id="687525"/>
    <lineage>
        <taxon>Bacteria</taxon>
        <taxon>Pseudomonadati</taxon>
        <taxon>Pseudomonadota</taxon>
        <taxon>Alphaproteobacteria</taxon>
        <taxon>Rhodobacterales</taxon>
        <taxon>Roseobacteraceae</taxon>
        <taxon>Rubellimicrobium</taxon>
    </lineage>
</organism>
<feature type="compositionally biased region" description="Acidic residues" evidence="1">
    <location>
        <begin position="315"/>
        <end position="329"/>
    </location>
</feature>
<evidence type="ECO:0000313" key="2">
    <source>
        <dbReference type="EMBL" id="TNC74711.1"/>
    </source>
</evidence>
<gene>
    <name evidence="2" type="ORF">FHG71_00810</name>
</gene>
<evidence type="ECO:0000313" key="3">
    <source>
        <dbReference type="Proteomes" id="UP000305709"/>
    </source>
</evidence>
<feature type="compositionally biased region" description="Basic and acidic residues" evidence="1">
    <location>
        <begin position="197"/>
        <end position="208"/>
    </location>
</feature>
<feature type="compositionally biased region" description="Basic and acidic residues" evidence="1">
    <location>
        <begin position="282"/>
        <end position="298"/>
    </location>
</feature>
<dbReference type="Proteomes" id="UP000305709">
    <property type="component" value="Unassembled WGS sequence"/>
</dbReference>
<dbReference type="RefSeq" id="WP_139079705.1">
    <property type="nucleotide sequence ID" value="NZ_VDFV01000001.1"/>
</dbReference>
<protein>
    <submittedName>
        <fullName evidence="2">Uncharacterized protein</fullName>
    </submittedName>
</protein>
<sequence length="357" mass="38386">MADQPNPPDPDDALTERAVSMDRRPAEPDRGAGRAVNAAFSRRRPEGAPAPQAETTGQQDLRIEGAGYPSEDMDDVAPEGDDAHDDDDGYRDADNDLDDDVDGEEDEDGYRPADDTDVLGTRPEALEEMMVPPSGDALGGDRDSDPNLNGGHGIRMTAPEEGPVPIEEEDTDLSIIGHGHEDKAAWNRDRVAHLQEIEDDEREARDATSESAGVGGAVLAGALEGWEGGNASPTIAQGVDPERGPELDEEEEVVGDMAIDDMADDVLGDDSTRDPNNAPFLPEHRDLPDDNLSLEERLIATPGEDVLSSGPEFGVNEELEAEDLNETDNIEQAYEDQRLAMDDSAQGNERRGGVEDD</sequence>
<dbReference type="AlphaFoldDB" id="A0A5C4NIV3"/>
<accession>A0A5C4NIV3</accession>
<keyword evidence="3" id="KW-1185">Reference proteome</keyword>
<feature type="compositionally biased region" description="Basic and acidic residues" evidence="1">
    <location>
        <begin position="19"/>
        <end position="32"/>
    </location>
</feature>
<dbReference type="OrthoDB" id="7833401at2"/>
<comment type="caution">
    <text evidence="2">The sequence shown here is derived from an EMBL/GenBank/DDBJ whole genome shotgun (WGS) entry which is preliminary data.</text>
</comment>
<feature type="region of interest" description="Disordered" evidence="1">
    <location>
        <begin position="197"/>
        <end position="357"/>
    </location>
</feature>
<feature type="compositionally biased region" description="Basic and acidic residues" evidence="1">
    <location>
        <begin position="348"/>
        <end position="357"/>
    </location>
</feature>
<reference evidence="2 3" key="1">
    <citation type="submission" date="2019-06" db="EMBL/GenBank/DDBJ databases">
        <authorList>
            <person name="Jiang L."/>
        </authorList>
    </citation>
    <scope>NUCLEOTIDE SEQUENCE [LARGE SCALE GENOMIC DNA]</scope>
    <source>
        <strain evidence="2 3">YIM 48858</strain>
    </source>
</reference>
<feature type="compositionally biased region" description="Acidic residues" evidence="1">
    <location>
        <begin position="71"/>
        <end position="108"/>
    </location>
</feature>
<feature type="compositionally biased region" description="Acidic residues" evidence="1">
    <location>
        <begin position="247"/>
        <end position="268"/>
    </location>
</feature>
<proteinExistence type="predicted"/>
<dbReference type="EMBL" id="VDFV01000001">
    <property type="protein sequence ID" value="TNC74711.1"/>
    <property type="molecule type" value="Genomic_DNA"/>
</dbReference>
<evidence type="ECO:0000256" key="1">
    <source>
        <dbReference type="SAM" id="MobiDB-lite"/>
    </source>
</evidence>